<dbReference type="GO" id="GO:0043743">
    <property type="term" value="F:LPPG:FO 2-phospho-L-lactate transferase activity"/>
    <property type="evidence" value="ECO:0007669"/>
    <property type="project" value="InterPro"/>
</dbReference>
<organism evidence="2 3">
    <name type="scientific">Candidatus Desulfobia pelagia</name>
    <dbReference type="NCBI Taxonomy" id="2841692"/>
    <lineage>
        <taxon>Bacteria</taxon>
        <taxon>Pseudomonadati</taxon>
        <taxon>Thermodesulfobacteriota</taxon>
        <taxon>Desulfobulbia</taxon>
        <taxon>Desulfobulbales</taxon>
        <taxon>Desulfobulbaceae</taxon>
        <taxon>Candidatus Desulfobia</taxon>
    </lineage>
</organism>
<reference evidence="2 3" key="1">
    <citation type="submission" date="2020-08" db="EMBL/GenBank/DDBJ databases">
        <title>Bridging the membrane lipid divide: bacteria of the FCB group superphylum have the potential to synthesize archaeal ether lipids.</title>
        <authorList>
            <person name="Villanueva L."/>
            <person name="Von Meijenfeldt F.A.B."/>
            <person name="Westbye A.B."/>
            <person name="Yadav S."/>
            <person name="Hopmans E.C."/>
            <person name="Dutilh B.E."/>
            <person name="Sinninghe Damste J.S."/>
        </authorList>
    </citation>
    <scope>NUCLEOTIDE SEQUENCE [LARGE SCALE GENOMIC DNA]</scope>
    <source>
        <strain evidence="2">NIOZ-UU47</strain>
    </source>
</reference>
<dbReference type="InterPro" id="IPR010119">
    <property type="entry name" value="Gluconeogen_factor"/>
</dbReference>
<evidence type="ECO:0000256" key="1">
    <source>
        <dbReference type="ARBA" id="ARBA00022490"/>
    </source>
</evidence>
<protein>
    <submittedName>
        <fullName evidence="2">YvcK family protein</fullName>
    </submittedName>
</protein>
<gene>
    <name evidence="2" type="ORF">H8E41_09325</name>
</gene>
<dbReference type="EMBL" id="JACNJZ010000129">
    <property type="protein sequence ID" value="MBC8318096.1"/>
    <property type="molecule type" value="Genomic_DNA"/>
</dbReference>
<dbReference type="Proteomes" id="UP000614424">
    <property type="component" value="Unassembled WGS sequence"/>
</dbReference>
<comment type="caution">
    <text evidence="2">The sequence shown here is derived from an EMBL/GenBank/DDBJ whole genome shotgun (WGS) entry which is preliminary data.</text>
</comment>
<evidence type="ECO:0000313" key="2">
    <source>
        <dbReference type="EMBL" id="MBC8318096.1"/>
    </source>
</evidence>
<dbReference type="PANTHER" id="PTHR30135">
    <property type="entry name" value="UNCHARACTERIZED PROTEIN YVCK-RELATED"/>
    <property type="match status" value="1"/>
</dbReference>
<dbReference type="CDD" id="cd07187">
    <property type="entry name" value="YvcK_like"/>
    <property type="match status" value="1"/>
</dbReference>
<sequence length="743" mass="83019">MQGDPVASCLKQLALTKIEPFDLIPRRDLVEKLIELVLMGPPEGPAHITVALEELASTICGSDTSGVKVVVFGGGSGLSNVIGGDSRNPGWSSDPFQGLKEVFPQITSIVCVTDDGGSTGELIKDLPLIALGDLRHVLLSSLQKRQLKKSYGLDSEGCRRTAKILHSLFNYRFEYKPASQAALLDKANVTLTDLPVKMAEGLQELISSLFSEKRLLPLLERPHCLGNLLLVAAIYRQAQEGSEPSSEDIIKGLTWLTTLISARSGSVLPCTTTPAHLKMLYSNGVVVSGESKSGKSHRRCPVDRVVVEFVEEPHVPDGVLQAVEEADIIVFAPGSLYTSIIPILQVPGIAAKIRANAGALKILVANLWAQQGETDISREDPGRRFYVSELISAYHRNIPGGVQGLFEQVLLLGLQDIPGSILQSYAVEDKVPIYLDRGNVWREGFAPIEARIFSDTALKDRKVQHDPASLAGAVKTIWAVRNHIPREVKSSLAPARHTIHAIRESHHTPHQRRQILAEELGRMNLDTDLHSRILEVCWNHWDIQYEHFRFAKGIEIIQRDAWKRSREWDNVFSYYDPSDCLIKIREDIVLDQKKFELSFLVGLGQSLLGNYAVKKEMLPVMRDSIQLGRIFQITLEPESSRTCFFSSSELEEFMGFVRMNKDPENQCVYTRLISGKDGFTPPGMMMGLVYAWYLDSRFSSHVEYKMAISQVPVSDLVMEQSKILHRRNDTVRFFREVVFGHTY</sequence>
<dbReference type="Gene3D" id="3.40.50.10680">
    <property type="entry name" value="CofD-like domains"/>
    <property type="match status" value="1"/>
</dbReference>
<dbReference type="AlphaFoldDB" id="A0A8J6TCX9"/>
<proteinExistence type="predicted"/>
<dbReference type="InterPro" id="IPR038136">
    <property type="entry name" value="CofD-like_dom_sf"/>
</dbReference>
<accession>A0A8J6TCX9</accession>
<dbReference type="SUPFAM" id="SSF142338">
    <property type="entry name" value="CofD-like"/>
    <property type="match status" value="1"/>
</dbReference>
<keyword evidence="1" id="KW-0963">Cytoplasm</keyword>
<evidence type="ECO:0000313" key="3">
    <source>
        <dbReference type="Proteomes" id="UP000614424"/>
    </source>
</evidence>
<dbReference type="PANTHER" id="PTHR30135:SF3">
    <property type="entry name" value="GLUCONEOGENESIS FACTOR-RELATED"/>
    <property type="match status" value="1"/>
</dbReference>
<dbReference type="InterPro" id="IPR002882">
    <property type="entry name" value="CofD"/>
</dbReference>
<dbReference type="Pfam" id="PF01933">
    <property type="entry name" value="CofD"/>
    <property type="match status" value="1"/>
</dbReference>
<name>A0A8J6TCX9_9BACT</name>